<keyword evidence="1" id="KW-0547">Nucleotide-binding</keyword>
<evidence type="ECO:0000256" key="3">
    <source>
        <dbReference type="ARBA" id="ARBA00023186"/>
    </source>
</evidence>
<dbReference type="SUPFAM" id="SSF90002">
    <property type="entry name" value="Hypothetical protein YjiA, C-terminal domain"/>
    <property type="match status" value="1"/>
</dbReference>
<accession>A0ABP9U865</accession>
<evidence type="ECO:0000256" key="1">
    <source>
        <dbReference type="ARBA" id="ARBA00022741"/>
    </source>
</evidence>
<dbReference type="EMBL" id="BAABQU010000004">
    <property type="protein sequence ID" value="GAA5439011.1"/>
    <property type="molecule type" value="Genomic_DNA"/>
</dbReference>
<evidence type="ECO:0000313" key="8">
    <source>
        <dbReference type="Proteomes" id="UP001423409"/>
    </source>
</evidence>
<reference evidence="7 8" key="1">
    <citation type="submission" date="2024-02" db="EMBL/GenBank/DDBJ databases">
        <title>Deinococcus caeni NBRC 101312.</title>
        <authorList>
            <person name="Ichikawa N."/>
            <person name="Katano-Makiyama Y."/>
            <person name="Hidaka K."/>
        </authorList>
    </citation>
    <scope>NUCLEOTIDE SEQUENCE [LARGE SCALE GENOMIC DNA]</scope>
    <source>
        <strain evidence="7 8">NBRC 101312</strain>
    </source>
</reference>
<evidence type="ECO:0000313" key="7">
    <source>
        <dbReference type="EMBL" id="GAA5439011.1"/>
    </source>
</evidence>
<evidence type="ECO:0000259" key="6">
    <source>
        <dbReference type="SMART" id="SM00833"/>
    </source>
</evidence>
<dbReference type="InterPro" id="IPR003495">
    <property type="entry name" value="CobW/HypB/UreG_nucleotide-bd"/>
</dbReference>
<evidence type="ECO:0000256" key="4">
    <source>
        <dbReference type="ARBA" id="ARBA00034320"/>
    </source>
</evidence>
<keyword evidence="3" id="KW-0143">Chaperone</keyword>
<protein>
    <recommendedName>
        <fullName evidence="6">CobW C-terminal domain-containing protein</fullName>
    </recommendedName>
</protein>
<dbReference type="Gene3D" id="3.30.1220.10">
    <property type="entry name" value="CobW-like, C-terminal domain"/>
    <property type="match status" value="1"/>
</dbReference>
<organism evidence="7 8">
    <name type="scientific">Deinococcus caeni</name>
    <dbReference type="NCBI Taxonomy" id="569127"/>
    <lineage>
        <taxon>Bacteria</taxon>
        <taxon>Thermotogati</taxon>
        <taxon>Deinococcota</taxon>
        <taxon>Deinococci</taxon>
        <taxon>Deinococcales</taxon>
        <taxon>Deinococcaceae</taxon>
        <taxon>Deinococcus</taxon>
    </lineage>
</organism>
<dbReference type="Pfam" id="PF02492">
    <property type="entry name" value="cobW"/>
    <property type="match status" value="1"/>
</dbReference>
<dbReference type="Proteomes" id="UP001423409">
    <property type="component" value="Unassembled WGS sequence"/>
</dbReference>
<dbReference type="InterPro" id="IPR036627">
    <property type="entry name" value="CobW-likC_sf"/>
</dbReference>
<dbReference type="SUPFAM" id="SSF52540">
    <property type="entry name" value="P-loop containing nucleoside triphosphate hydrolases"/>
    <property type="match status" value="1"/>
</dbReference>
<keyword evidence="2" id="KW-0378">Hydrolase</keyword>
<dbReference type="Gene3D" id="3.40.50.300">
    <property type="entry name" value="P-loop containing nucleotide triphosphate hydrolases"/>
    <property type="match status" value="1"/>
</dbReference>
<evidence type="ECO:0000256" key="5">
    <source>
        <dbReference type="ARBA" id="ARBA00049117"/>
    </source>
</evidence>
<dbReference type="SMART" id="SM00833">
    <property type="entry name" value="CobW_C"/>
    <property type="match status" value="1"/>
</dbReference>
<dbReference type="InterPro" id="IPR027417">
    <property type="entry name" value="P-loop_NTPase"/>
</dbReference>
<evidence type="ECO:0000256" key="2">
    <source>
        <dbReference type="ARBA" id="ARBA00022801"/>
    </source>
</evidence>
<comment type="similarity">
    <text evidence="4">Belongs to the SIMIBI class G3E GTPase family. ZNG1 subfamily.</text>
</comment>
<dbReference type="InterPro" id="IPR011629">
    <property type="entry name" value="CobW-like_C"/>
</dbReference>
<comment type="catalytic activity">
    <reaction evidence="5">
        <text>GTP + H2O = GDP + phosphate + H(+)</text>
        <dbReference type="Rhea" id="RHEA:19669"/>
        <dbReference type="ChEBI" id="CHEBI:15377"/>
        <dbReference type="ChEBI" id="CHEBI:15378"/>
        <dbReference type="ChEBI" id="CHEBI:37565"/>
        <dbReference type="ChEBI" id="CHEBI:43474"/>
        <dbReference type="ChEBI" id="CHEBI:58189"/>
    </reaction>
    <physiologicalReaction direction="left-to-right" evidence="5">
        <dbReference type="Rhea" id="RHEA:19670"/>
    </physiologicalReaction>
</comment>
<dbReference type="RefSeq" id="WP_345441550.1">
    <property type="nucleotide sequence ID" value="NZ_BAABQU010000004.1"/>
</dbReference>
<dbReference type="PANTHER" id="PTHR13748:SF62">
    <property type="entry name" value="COBW DOMAIN-CONTAINING PROTEIN"/>
    <property type="match status" value="1"/>
</dbReference>
<keyword evidence="8" id="KW-1185">Reference proteome</keyword>
<comment type="caution">
    <text evidence="7">The sequence shown here is derived from an EMBL/GenBank/DDBJ whole genome shotgun (WGS) entry which is preliminary data.</text>
</comment>
<gene>
    <name evidence="7" type="ORF">Dcae01_00506</name>
</gene>
<dbReference type="PANTHER" id="PTHR13748">
    <property type="entry name" value="COBW-RELATED"/>
    <property type="match status" value="1"/>
</dbReference>
<dbReference type="InterPro" id="IPR051316">
    <property type="entry name" value="Zinc-reg_GTPase_activator"/>
</dbReference>
<sequence>MNLPDTTFRTPVTLMSGFLGSGKTTLLNNLLRQTHDRTLAVIVNEFGEVSIDGALLRSREDGVELFDVSGGLLAYGGDDDAFRCTLRALLARRHAFDHVLIETSGLAAPTAVMVALQSPDFAEAFTLDATLVVVDTPLLLEGAFDPDGPAQVAGAELRRSAAQVFDAQLEFADVAILNKIGGLSDAQLLQAEADVRHRAPRVRFLELAHDARLDTQLTLGLNLHGARRAAHHAPVSGAPGDLSGPLHDHTGLDGHSHGDLDAHVHSLSTHQHFHEHDPGWQSFRLTGAGAQDPQALATAVRNVARVFPVLRVKGFVTDAAGQQHALQAVRSRVDLTPAPARADAPNELVFIGYHVSRKKVTEALGRAMPGRWE</sequence>
<dbReference type="Pfam" id="PF07683">
    <property type="entry name" value="CobW_C"/>
    <property type="match status" value="1"/>
</dbReference>
<name>A0ABP9U865_9DEIO</name>
<dbReference type="CDD" id="cd03112">
    <property type="entry name" value="CobW-like"/>
    <property type="match status" value="1"/>
</dbReference>
<proteinExistence type="inferred from homology"/>
<feature type="domain" description="CobW C-terminal" evidence="6">
    <location>
        <begin position="280"/>
        <end position="368"/>
    </location>
</feature>